<organism evidence="5 6">
    <name type="scientific">Paenibacillus planticolens</name>
    <dbReference type="NCBI Taxonomy" id="2654976"/>
    <lineage>
        <taxon>Bacteria</taxon>
        <taxon>Bacillati</taxon>
        <taxon>Bacillota</taxon>
        <taxon>Bacilli</taxon>
        <taxon>Bacillales</taxon>
        <taxon>Paenibacillaceae</taxon>
        <taxon>Paenibacillus</taxon>
    </lineage>
</organism>
<dbReference type="InterPro" id="IPR008920">
    <property type="entry name" value="TF_FadR/GntR_C"/>
</dbReference>
<keyword evidence="3" id="KW-0804">Transcription</keyword>
<dbReference type="Gene3D" id="1.10.10.10">
    <property type="entry name" value="Winged helix-like DNA-binding domain superfamily/Winged helix DNA-binding domain"/>
    <property type="match status" value="1"/>
</dbReference>
<dbReference type="PROSITE" id="PS50949">
    <property type="entry name" value="HTH_GNTR"/>
    <property type="match status" value="1"/>
</dbReference>
<dbReference type="SUPFAM" id="SSF48008">
    <property type="entry name" value="GntR ligand-binding domain-like"/>
    <property type="match status" value="1"/>
</dbReference>
<keyword evidence="2" id="KW-0238">DNA-binding</keyword>
<gene>
    <name evidence="5" type="ORF">GC097_28225</name>
</gene>
<dbReference type="Proteomes" id="UP000618579">
    <property type="component" value="Unassembled WGS sequence"/>
</dbReference>
<dbReference type="SUPFAM" id="SSF46785">
    <property type="entry name" value="Winged helix' DNA-binding domain"/>
    <property type="match status" value="1"/>
</dbReference>
<dbReference type="Gene3D" id="1.20.120.530">
    <property type="entry name" value="GntR ligand-binding domain-like"/>
    <property type="match status" value="1"/>
</dbReference>
<dbReference type="PANTHER" id="PTHR43537:SF5">
    <property type="entry name" value="UXU OPERON TRANSCRIPTIONAL REGULATOR"/>
    <property type="match status" value="1"/>
</dbReference>
<evidence type="ECO:0000313" key="6">
    <source>
        <dbReference type="Proteomes" id="UP000618579"/>
    </source>
</evidence>
<evidence type="ECO:0000256" key="3">
    <source>
        <dbReference type="ARBA" id="ARBA00023163"/>
    </source>
</evidence>
<proteinExistence type="predicted"/>
<dbReference type="Pfam" id="PF07729">
    <property type="entry name" value="FCD"/>
    <property type="match status" value="1"/>
</dbReference>
<dbReference type="SMART" id="SM00345">
    <property type="entry name" value="HTH_GNTR"/>
    <property type="match status" value="1"/>
</dbReference>
<evidence type="ECO:0000256" key="1">
    <source>
        <dbReference type="ARBA" id="ARBA00023015"/>
    </source>
</evidence>
<dbReference type="EMBL" id="WHNZ01000071">
    <property type="protein sequence ID" value="NOV03886.1"/>
    <property type="molecule type" value="Genomic_DNA"/>
</dbReference>
<dbReference type="InterPro" id="IPR036388">
    <property type="entry name" value="WH-like_DNA-bd_sf"/>
</dbReference>
<dbReference type="Pfam" id="PF00392">
    <property type="entry name" value="GntR"/>
    <property type="match status" value="1"/>
</dbReference>
<dbReference type="RefSeq" id="WP_171686693.1">
    <property type="nucleotide sequence ID" value="NZ_WHNZ01000071.1"/>
</dbReference>
<comment type="caution">
    <text evidence="5">The sequence shown here is derived from an EMBL/GenBank/DDBJ whole genome shotgun (WGS) entry which is preliminary data.</text>
</comment>
<dbReference type="InterPro" id="IPR011711">
    <property type="entry name" value="GntR_C"/>
</dbReference>
<dbReference type="InterPro" id="IPR036390">
    <property type="entry name" value="WH_DNA-bd_sf"/>
</dbReference>
<evidence type="ECO:0000256" key="2">
    <source>
        <dbReference type="ARBA" id="ARBA00023125"/>
    </source>
</evidence>
<name>A0ABX1ZV06_9BACL</name>
<protein>
    <submittedName>
        <fullName evidence="5">FCD domain-containing protein</fullName>
    </submittedName>
</protein>
<keyword evidence="1" id="KW-0805">Transcription regulation</keyword>
<evidence type="ECO:0000313" key="5">
    <source>
        <dbReference type="EMBL" id="NOV03886.1"/>
    </source>
</evidence>
<dbReference type="PANTHER" id="PTHR43537">
    <property type="entry name" value="TRANSCRIPTIONAL REGULATOR, GNTR FAMILY"/>
    <property type="match status" value="1"/>
</dbReference>
<dbReference type="SMART" id="SM00895">
    <property type="entry name" value="FCD"/>
    <property type="match status" value="1"/>
</dbReference>
<keyword evidence="6" id="KW-1185">Reference proteome</keyword>
<accession>A0ABX1ZV06</accession>
<sequence>MFLQTNDLSGSARDQVYEALKENMIQLIWKPGMLISETMAAEMMLVSRRMIREAFARLSKDKLVEIIPQKGCYITKIDLAHVDECGFIREQLEAEVIRLACMRMTSDQIAMLQTLLGQQMRAIEAKQFNKLIELDDLFHQWIFIGGNMERTWAVLQQKSVNSNRVRFLMEPNAGFWESMVSEHQVILQAIQSKDPEQAVCIIRKHFKLPGFDKLALLHKYPNYFSS</sequence>
<feature type="domain" description="HTH gntR-type" evidence="4">
    <location>
        <begin position="10"/>
        <end position="77"/>
    </location>
</feature>
<dbReference type="InterPro" id="IPR000524">
    <property type="entry name" value="Tscrpt_reg_HTH_GntR"/>
</dbReference>
<reference evidence="5 6" key="1">
    <citation type="submission" date="2019-10" db="EMBL/GenBank/DDBJ databases">
        <title>Description of Paenibacillus pedi sp. nov.</title>
        <authorList>
            <person name="Carlier A."/>
            <person name="Qi S."/>
        </authorList>
    </citation>
    <scope>NUCLEOTIDE SEQUENCE [LARGE SCALE GENOMIC DNA]</scope>
    <source>
        <strain evidence="5 6">LMG 31457</strain>
    </source>
</reference>
<evidence type="ECO:0000259" key="4">
    <source>
        <dbReference type="PROSITE" id="PS50949"/>
    </source>
</evidence>